<keyword evidence="2" id="KW-1185">Reference proteome</keyword>
<dbReference type="Proteomes" id="UP000054937">
    <property type="component" value="Unassembled WGS sequence"/>
</dbReference>
<proteinExistence type="predicted"/>
<evidence type="ECO:0000313" key="1">
    <source>
        <dbReference type="EMBL" id="KRX07808.1"/>
    </source>
</evidence>
<dbReference type="AlphaFoldDB" id="A0A0V0R0G6"/>
<protein>
    <submittedName>
        <fullName evidence="1">Uncharacterized protein</fullName>
    </submittedName>
</protein>
<name>A0A0V0R0G6_PSEPJ</name>
<dbReference type="InParanoid" id="A0A0V0R0G6"/>
<comment type="caution">
    <text evidence="1">The sequence shown here is derived from an EMBL/GenBank/DDBJ whole genome shotgun (WGS) entry which is preliminary data.</text>
</comment>
<organism evidence="1 2">
    <name type="scientific">Pseudocohnilembus persalinus</name>
    <name type="common">Ciliate</name>
    <dbReference type="NCBI Taxonomy" id="266149"/>
    <lineage>
        <taxon>Eukaryota</taxon>
        <taxon>Sar</taxon>
        <taxon>Alveolata</taxon>
        <taxon>Ciliophora</taxon>
        <taxon>Intramacronucleata</taxon>
        <taxon>Oligohymenophorea</taxon>
        <taxon>Scuticociliatia</taxon>
        <taxon>Philasterida</taxon>
        <taxon>Pseudocohnilembidae</taxon>
        <taxon>Pseudocohnilembus</taxon>
    </lineage>
</organism>
<dbReference type="EMBL" id="LDAU01000080">
    <property type="protein sequence ID" value="KRX07808.1"/>
    <property type="molecule type" value="Genomic_DNA"/>
</dbReference>
<evidence type="ECO:0000313" key="2">
    <source>
        <dbReference type="Proteomes" id="UP000054937"/>
    </source>
</evidence>
<accession>A0A0V0R0G6</accession>
<reference evidence="1 2" key="1">
    <citation type="journal article" date="2015" name="Sci. Rep.">
        <title>Genome of the facultative scuticociliatosis pathogen Pseudocohnilembus persalinus provides insight into its virulence through horizontal gene transfer.</title>
        <authorList>
            <person name="Xiong J."/>
            <person name="Wang G."/>
            <person name="Cheng J."/>
            <person name="Tian M."/>
            <person name="Pan X."/>
            <person name="Warren A."/>
            <person name="Jiang C."/>
            <person name="Yuan D."/>
            <person name="Miao W."/>
        </authorList>
    </citation>
    <scope>NUCLEOTIDE SEQUENCE [LARGE SCALE GENOMIC DNA]</scope>
    <source>
        <strain evidence="1">36N120E</strain>
    </source>
</reference>
<gene>
    <name evidence="1" type="ORF">PPERSA_07558</name>
</gene>
<sequence length="217" mass="25924">MSDYQKSLQIINQGYKTVQKQSGDLQFQNSLINDEFQQFKDNCSDLIIKAAELNPCQFSQFLSYVIDDYLTKSQENQLQNKQISKQYFKKAGDLFYKQICQNKYNLEGLLPFINEKQKIQLFEYAISSMYQNEQNLKITKKKIIYVVHTFKQSRLWKNLFRKEINLNIIQFMLQNSHAENQRDVFEQIVDGTLKVREQSYNQDQILNFNFEGFIQKL</sequence>